<feature type="domain" description="N-acetyltransferase" evidence="1">
    <location>
        <begin position="139"/>
        <end position="276"/>
    </location>
</feature>
<dbReference type="InterPro" id="IPR000182">
    <property type="entry name" value="GNAT_dom"/>
</dbReference>
<evidence type="ECO:0000259" key="1">
    <source>
        <dbReference type="PROSITE" id="PS51186"/>
    </source>
</evidence>
<reference evidence="2" key="2">
    <citation type="journal article" date="2014" name="ISME J.">
        <title>Microbial stratification in low pH oxic and suboxic macroscopic growths along an acid mine drainage.</title>
        <authorList>
            <person name="Mendez-Garcia C."/>
            <person name="Mesa V."/>
            <person name="Sprenger R.R."/>
            <person name="Richter M."/>
            <person name="Diez M.S."/>
            <person name="Solano J."/>
            <person name="Bargiela R."/>
            <person name="Golyshina O.V."/>
            <person name="Manteca A."/>
            <person name="Ramos J.L."/>
            <person name="Gallego J.R."/>
            <person name="Llorente I."/>
            <person name="Martins Dos Santos V.A."/>
            <person name="Jensen O.N."/>
            <person name="Pelaez A.I."/>
            <person name="Sanchez J."/>
            <person name="Ferrer M."/>
        </authorList>
    </citation>
    <scope>NUCLEOTIDE SEQUENCE</scope>
</reference>
<proteinExistence type="predicted"/>
<dbReference type="SUPFAM" id="SSF55729">
    <property type="entry name" value="Acyl-CoA N-acyltransferases (Nat)"/>
    <property type="match status" value="1"/>
</dbReference>
<sequence length="276" mass="29834">MTASPRSGAPFTLEATRRLPPEEIAALLPGNPIDHAFALYDQERYPDRVRFQLLREGPRLVAYLLLWLGDPAVPEVHWSGAAVASDLLADALPPRPFVLNAPPEVEPLVQRHRGPVRTYPLEVLVRPSHHPLPPPDPGVRVREVGPEEREALRALPAWTSNLPPEALVGPASPGGPRLVGAFLPGPRVAPVAVARTLVELPGLWVLGGIFTDPGHRGRGFGRAATQSLIASAQRVGADSALYVRADNAPARSLYSRLGFRRHHSLLWMDAGSGQTP</sequence>
<dbReference type="EMBL" id="AUZY01011858">
    <property type="protein sequence ID" value="EQD32352.1"/>
    <property type="molecule type" value="Genomic_DNA"/>
</dbReference>
<organism evidence="2">
    <name type="scientific">mine drainage metagenome</name>
    <dbReference type="NCBI Taxonomy" id="410659"/>
    <lineage>
        <taxon>unclassified sequences</taxon>
        <taxon>metagenomes</taxon>
        <taxon>ecological metagenomes</taxon>
    </lineage>
</organism>
<keyword evidence="2" id="KW-0808">Transferase</keyword>
<protein>
    <submittedName>
        <fullName evidence="2">GCN5-related N-acetyltransferase domain protein</fullName>
    </submittedName>
</protein>
<gene>
    <name evidence="2" type="ORF">B1B_17731</name>
</gene>
<dbReference type="GO" id="GO:0016747">
    <property type="term" value="F:acyltransferase activity, transferring groups other than amino-acyl groups"/>
    <property type="evidence" value="ECO:0007669"/>
    <property type="project" value="InterPro"/>
</dbReference>
<dbReference type="PROSITE" id="PS51186">
    <property type="entry name" value="GNAT"/>
    <property type="match status" value="1"/>
</dbReference>
<comment type="caution">
    <text evidence="2">The sequence shown here is derived from an EMBL/GenBank/DDBJ whole genome shotgun (WGS) entry which is preliminary data.</text>
</comment>
<name>T0YK88_9ZZZZ</name>
<evidence type="ECO:0000313" key="2">
    <source>
        <dbReference type="EMBL" id="EQD32352.1"/>
    </source>
</evidence>
<accession>T0YK88</accession>
<dbReference type="Gene3D" id="3.40.630.30">
    <property type="match status" value="1"/>
</dbReference>
<dbReference type="InterPro" id="IPR013653">
    <property type="entry name" value="GCN5-like_dom"/>
</dbReference>
<dbReference type="CDD" id="cd04301">
    <property type="entry name" value="NAT_SF"/>
    <property type="match status" value="1"/>
</dbReference>
<dbReference type="InterPro" id="IPR016181">
    <property type="entry name" value="Acyl_CoA_acyltransferase"/>
</dbReference>
<dbReference type="AlphaFoldDB" id="T0YK88"/>
<reference evidence="2" key="1">
    <citation type="submission" date="2013-08" db="EMBL/GenBank/DDBJ databases">
        <authorList>
            <person name="Mendez C."/>
            <person name="Richter M."/>
            <person name="Ferrer M."/>
            <person name="Sanchez J."/>
        </authorList>
    </citation>
    <scope>NUCLEOTIDE SEQUENCE</scope>
</reference>
<dbReference type="Pfam" id="PF08445">
    <property type="entry name" value="FR47"/>
    <property type="match status" value="1"/>
</dbReference>